<keyword evidence="11" id="KW-1185">Reference proteome</keyword>
<evidence type="ECO:0000259" key="9">
    <source>
        <dbReference type="Pfam" id="PF03941"/>
    </source>
</evidence>
<evidence type="ECO:0000256" key="3">
    <source>
        <dbReference type="ARBA" id="ARBA00010042"/>
    </source>
</evidence>
<keyword evidence="4" id="KW-0963">Cytoplasm</keyword>
<keyword evidence="7" id="KW-0175">Coiled coil</keyword>
<dbReference type="GO" id="GO:0005634">
    <property type="term" value="C:nucleus"/>
    <property type="evidence" value="ECO:0007669"/>
    <property type="project" value="UniProtKB-SubCell"/>
</dbReference>
<comment type="subcellular location">
    <subcellularLocation>
        <location evidence="2">Cytoplasm</location>
        <location evidence="2">Cytoskeleton</location>
        <location evidence="2">Spindle</location>
    </subcellularLocation>
    <subcellularLocation>
        <location evidence="1">Nucleus</location>
    </subcellularLocation>
</comment>
<feature type="region of interest" description="Disordered" evidence="8">
    <location>
        <begin position="1268"/>
        <end position="1317"/>
    </location>
</feature>
<feature type="compositionally biased region" description="Low complexity" evidence="8">
    <location>
        <begin position="1277"/>
        <end position="1289"/>
    </location>
</feature>
<feature type="compositionally biased region" description="Basic and acidic residues" evidence="8">
    <location>
        <begin position="1551"/>
        <end position="1594"/>
    </location>
</feature>
<dbReference type="InterPro" id="IPR005635">
    <property type="entry name" value="Inner_centromere_prot_ARK-bd"/>
</dbReference>
<keyword evidence="5" id="KW-0206">Cytoskeleton</keyword>
<evidence type="ECO:0000313" key="10">
    <source>
        <dbReference type="EMBL" id="KAH6822742.1"/>
    </source>
</evidence>
<evidence type="ECO:0000256" key="7">
    <source>
        <dbReference type="SAM" id="Coils"/>
    </source>
</evidence>
<dbReference type="Pfam" id="PF03941">
    <property type="entry name" value="INCENP_ARK-bind"/>
    <property type="match status" value="1"/>
</dbReference>
<gene>
    <name evidence="10" type="ORF">C2S53_003569</name>
</gene>
<comment type="caution">
    <text evidence="10">The sequence shown here is derived from an EMBL/GenBank/DDBJ whole genome shotgun (WGS) entry which is preliminary data.</text>
</comment>
<evidence type="ECO:0000256" key="1">
    <source>
        <dbReference type="ARBA" id="ARBA00004123"/>
    </source>
</evidence>
<protein>
    <submittedName>
        <fullName evidence="10">Inner centromere protein</fullName>
    </submittedName>
</protein>
<feature type="compositionally biased region" description="Polar residues" evidence="8">
    <location>
        <begin position="1401"/>
        <end position="1431"/>
    </location>
</feature>
<comment type="similarity">
    <text evidence="3">Belongs to the INCENP family.</text>
</comment>
<sequence length="1735" mass="193112">MSDVEKLFVKLHERNKSILEQVRQRTESYCQHLASKLLIAGFNPPSWLLDPDSASGSEELNKEDLISKLVRLHPQPSASCSVVHYPGYGKLVVNGENEEFSDGDFVENSALNKNLERKNDPTAPGFSGQEHGECVLNMVPELDASVASPEDQADERIIKLHTAPDHLLSRIQRSKSRQKALELRSSAKAQAKSGLRHESTSDVVSSQIRFSLSNTHQPCQNDELSQLAETCVIGSQSFENRNVVGAHWLSKKTGVDTYSERNTRSESYAEVPISFPLGCSSENYKENASSQDARARRTGSMPISDYEHADNHVNKSSKSAEPSANSCENFRDRRVEDADFLCKDGETNVYTGQITRSEISRKQQSCGRDSTKADSSSNDYSGIDITMMDSGDDPPPDFVVGSLVKVNLSNVRNEGCDAQESGLEDFSRHKERDTFPSSSSIQHNAFIDDISHLEVPYASAKVHGGILAPSSAGSARQVNDSQELSGLVKPSAGLFRRVTRSQSRSYDNETYQPVTYKENPSSEGTKFISDCEEKSAEKLQNTSSGQSVSPCLGTHNMVQGVNLFAPSSAGSARQVNDLQELSGLVKPSAELFRRVTMSQSRSYDNETYQLVTYNENSSSEGTKSISDCEGKSAKKLQNTSSGQSVSLCLGTHNMRHDDKNGKLVMARELVLLDLVDHSCLSSSNNSKQIRGLESELEFKETEEFKKALTSTPGKKSLDNLLQKTSCSLHVPDVSPNKGICVENNQPSSSKQLLRMSDVSSKEEEVYKDSFDPDAQESSDTRAENIGPVIGSSILNAFGDCAEAELTCRSSEVQDKADNLPSKMADITDIQNPLVKLHIKHGLESSPVHCMEQGEFSDEGRDKGQLVPSVSESKNLRLSYDHNSADDPEAKSYDCSIKKVGTNPIAINETKQNLAHQSPMLSWPDGEVCREHGDSSLENNHSGRLGTVWLHGKNSSLERRFTHMRIESWPQVKRRKVEHQQAHFTTSQSFRMTKPHSFKKDPGNTYPKTMEIDADTELVDHANKIMDDEICSEVNTNQIEGIQSAILSQHGEVGPCYIDARTSGDQQHIQHLHNIENNADNLNIENSNLSSTLQKEIQESPKWEDGVHIPHSVLSSSNGDLQFTDVDQSMPEFEGFVVNTETDTGELDFAADGFDLGVLELPTTTLDRASFLAEICRSASSDRLSSHFSSAFKFEIHNLCKSVPDDGHLKVMEFGNIDPLNSDVGVHFQPHSSSSDDYKDSLDGMPYSVSLACSGERYGWNSRNHPSSPVGKLWDQLSSHSGSSGKGLSSNPELTCFPIEEDPSSSEDNKTMEDDAGDTLDEIDSSLANHCNKRHPLEDLTNMGKTSSTSVSAEKETLRADSVDYMRSKFSVTGTEDKVLLGPNQTDGRKHQLSSFKKAKESVNNSTCKSMNNSISKPVVSNKTSLKGQGQKLSLRESRRNNIVSNVSSFIPLIKQKQAAPSCTGKRDVKVKALETAEAAKRLEEKKENERKMRKEALKLERAKMEEKNLRHMELEKKRKEEERKKKDADIIVKKRLREEEERKEKRKKRMRLEARQQQREQEEKKRAERPEKENQRTKDDQMNSKKEFNNESKRKQNRQTTRGEGVALQKTQINLTQNEVVMNYEECGTSGLSCEAGEVMHVVDKSPRKEDLLVQNSLGNSYEISPYQCSDDEDEKDDQLRTKKYVPSWARKSSVALVLPLQLELDPDVVFPSDSCCSIDELLLPRKLQQKRVAA</sequence>
<organism evidence="10 11">
    <name type="scientific">Perilla frutescens var. hirtella</name>
    <name type="common">Perilla citriodora</name>
    <name type="synonym">Perilla setoyensis</name>
    <dbReference type="NCBI Taxonomy" id="608512"/>
    <lineage>
        <taxon>Eukaryota</taxon>
        <taxon>Viridiplantae</taxon>
        <taxon>Streptophyta</taxon>
        <taxon>Embryophyta</taxon>
        <taxon>Tracheophyta</taxon>
        <taxon>Spermatophyta</taxon>
        <taxon>Magnoliopsida</taxon>
        <taxon>eudicotyledons</taxon>
        <taxon>Gunneridae</taxon>
        <taxon>Pentapetalae</taxon>
        <taxon>asterids</taxon>
        <taxon>lamiids</taxon>
        <taxon>Lamiales</taxon>
        <taxon>Lamiaceae</taxon>
        <taxon>Nepetoideae</taxon>
        <taxon>Elsholtzieae</taxon>
        <taxon>Perilla</taxon>
    </lineage>
</organism>
<evidence type="ECO:0000256" key="6">
    <source>
        <dbReference type="ARBA" id="ARBA00023242"/>
    </source>
</evidence>
<feature type="region of interest" description="Disordered" evidence="8">
    <location>
        <begin position="739"/>
        <end position="758"/>
    </location>
</feature>
<evidence type="ECO:0000256" key="5">
    <source>
        <dbReference type="ARBA" id="ARBA00023212"/>
    </source>
</evidence>
<feature type="region of interest" description="Disordered" evidence="8">
    <location>
        <begin position="1380"/>
        <end position="1433"/>
    </location>
</feature>
<dbReference type="PANTHER" id="PTHR13738">
    <property type="entry name" value="TROPONIN I"/>
    <property type="match status" value="1"/>
</dbReference>
<feature type="compositionally biased region" description="Polar residues" evidence="8">
    <location>
        <begin position="742"/>
        <end position="751"/>
    </location>
</feature>
<reference evidence="10 11" key="1">
    <citation type="journal article" date="2021" name="Nat. Commun.">
        <title>Incipient diploidization of the medicinal plant Perilla within 10,000 years.</title>
        <authorList>
            <person name="Zhang Y."/>
            <person name="Shen Q."/>
            <person name="Leng L."/>
            <person name="Zhang D."/>
            <person name="Chen S."/>
            <person name="Shi Y."/>
            <person name="Ning Z."/>
            <person name="Chen S."/>
        </authorList>
    </citation>
    <scope>NUCLEOTIDE SEQUENCE [LARGE SCALE GENOMIC DNA]</scope>
    <source>
        <strain evidence="11">cv. PC099</strain>
    </source>
</reference>
<feature type="domain" description="Inner centromere protein ARK-binding" evidence="9">
    <location>
        <begin position="1670"/>
        <end position="1721"/>
    </location>
</feature>
<proteinExistence type="inferred from homology"/>
<feature type="region of interest" description="Disordered" evidence="8">
    <location>
        <begin position="355"/>
        <end position="381"/>
    </location>
</feature>
<evidence type="ECO:0000313" key="11">
    <source>
        <dbReference type="Proteomes" id="UP001190926"/>
    </source>
</evidence>
<dbReference type="InterPro" id="IPR050875">
    <property type="entry name" value="Troponin_I"/>
</dbReference>
<evidence type="ECO:0000256" key="8">
    <source>
        <dbReference type="SAM" id="MobiDB-lite"/>
    </source>
</evidence>
<dbReference type="PANTHER" id="PTHR13738:SF1">
    <property type="entry name" value="TROPONIN I"/>
    <property type="match status" value="1"/>
</dbReference>
<evidence type="ECO:0000256" key="2">
    <source>
        <dbReference type="ARBA" id="ARBA00004186"/>
    </source>
</evidence>
<name>A0AAD4IWK5_PERFH</name>
<feature type="region of interest" description="Disordered" evidence="8">
    <location>
        <begin position="1496"/>
        <end position="1527"/>
    </location>
</feature>
<evidence type="ECO:0000256" key="4">
    <source>
        <dbReference type="ARBA" id="ARBA00022490"/>
    </source>
</evidence>
<feature type="coiled-coil region" evidence="7">
    <location>
        <begin position="1071"/>
        <end position="1098"/>
    </location>
</feature>
<accession>A0AAD4IWK5</accession>
<feature type="compositionally biased region" description="Polar residues" evidence="8">
    <location>
        <begin position="355"/>
        <end position="380"/>
    </location>
</feature>
<keyword evidence="6" id="KW-0539">Nucleus</keyword>
<feature type="region of interest" description="Disordered" evidence="8">
    <location>
        <begin position="853"/>
        <end position="872"/>
    </location>
</feature>
<dbReference type="EMBL" id="SDAM02001188">
    <property type="protein sequence ID" value="KAH6822742.1"/>
    <property type="molecule type" value="Genomic_DNA"/>
</dbReference>
<dbReference type="Proteomes" id="UP001190926">
    <property type="component" value="Unassembled WGS sequence"/>
</dbReference>
<feature type="compositionally biased region" description="Polar residues" evidence="8">
    <location>
        <begin position="314"/>
        <end position="328"/>
    </location>
</feature>
<feature type="region of interest" description="Disordered" evidence="8">
    <location>
        <begin position="303"/>
        <end position="328"/>
    </location>
</feature>
<feature type="region of interest" description="Disordered" evidence="8">
    <location>
        <begin position="1539"/>
        <end position="1610"/>
    </location>
</feature>
<dbReference type="GO" id="GO:0005819">
    <property type="term" value="C:spindle"/>
    <property type="evidence" value="ECO:0007669"/>
    <property type="project" value="UniProtKB-SubCell"/>
</dbReference>